<dbReference type="Proteomes" id="UP000796880">
    <property type="component" value="Unassembled WGS sequence"/>
</dbReference>
<proteinExistence type="predicted"/>
<dbReference type="AlphaFoldDB" id="A0A8K0H4Z2"/>
<evidence type="ECO:0000313" key="1">
    <source>
        <dbReference type="EMBL" id="KAF3445936.1"/>
    </source>
</evidence>
<gene>
    <name evidence="1" type="ORF">FNV43_RR11113</name>
</gene>
<comment type="caution">
    <text evidence="1">The sequence shown here is derived from an EMBL/GenBank/DDBJ whole genome shotgun (WGS) entry which is preliminary data.</text>
</comment>
<evidence type="ECO:0000313" key="2">
    <source>
        <dbReference type="Proteomes" id="UP000796880"/>
    </source>
</evidence>
<keyword evidence="2" id="KW-1185">Reference proteome</keyword>
<organism evidence="1 2">
    <name type="scientific">Rhamnella rubrinervis</name>
    <dbReference type="NCBI Taxonomy" id="2594499"/>
    <lineage>
        <taxon>Eukaryota</taxon>
        <taxon>Viridiplantae</taxon>
        <taxon>Streptophyta</taxon>
        <taxon>Embryophyta</taxon>
        <taxon>Tracheophyta</taxon>
        <taxon>Spermatophyta</taxon>
        <taxon>Magnoliopsida</taxon>
        <taxon>eudicotyledons</taxon>
        <taxon>Gunneridae</taxon>
        <taxon>Pentapetalae</taxon>
        <taxon>rosids</taxon>
        <taxon>fabids</taxon>
        <taxon>Rosales</taxon>
        <taxon>Rhamnaceae</taxon>
        <taxon>rhamnoid group</taxon>
        <taxon>Rhamneae</taxon>
        <taxon>Rhamnella</taxon>
    </lineage>
</organism>
<sequence>MEDTFFYSCNIIENCHVDKSSLDENVSSLYKASFSMTSMSRLWIAKGDFSPLPLFFKAYNPLDTSTSRDYIKQHGYVIKDLDDCKASSSQTMGNPLSCNTYARWIILFWGKYHVMEALKMGVDNNMQNVWLVWYYCG</sequence>
<reference evidence="1" key="1">
    <citation type="submission" date="2020-03" db="EMBL/GenBank/DDBJ databases">
        <title>A high-quality chromosome-level genome assembly of a woody plant with both climbing and erect habits, Rhamnella rubrinervis.</title>
        <authorList>
            <person name="Lu Z."/>
            <person name="Yang Y."/>
            <person name="Zhu X."/>
            <person name="Sun Y."/>
        </authorList>
    </citation>
    <scope>NUCLEOTIDE SEQUENCE</scope>
    <source>
        <strain evidence="1">BYM</strain>
        <tissue evidence="1">Leaf</tissue>
    </source>
</reference>
<accession>A0A8K0H4Z2</accession>
<dbReference type="EMBL" id="VOIH02000005">
    <property type="protein sequence ID" value="KAF3445936.1"/>
    <property type="molecule type" value="Genomic_DNA"/>
</dbReference>
<protein>
    <submittedName>
        <fullName evidence="1">Uncharacterized protein</fullName>
    </submittedName>
</protein>
<name>A0A8K0H4Z2_9ROSA</name>